<keyword evidence="2" id="KW-1185">Reference proteome</keyword>
<evidence type="ECO:0000313" key="2">
    <source>
        <dbReference type="Proteomes" id="UP000199577"/>
    </source>
</evidence>
<accession>A0A1I1LVD5</accession>
<organism evidence="1 2">
    <name type="scientific">Parapedobacter composti</name>
    <dbReference type="NCBI Taxonomy" id="623281"/>
    <lineage>
        <taxon>Bacteria</taxon>
        <taxon>Pseudomonadati</taxon>
        <taxon>Bacteroidota</taxon>
        <taxon>Sphingobacteriia</taxon>
        <taxon>Sphingobacteriales</taxon>
        <taxon>Sphingobacteriaceae</taxon>
        <taxon>Parapedobacter</taxon>
    </lineage>
</organism>
<gene>
    <name evidence="1" type="ORF">SAMN05421747_12216</name>
</gene>
<reference evidence="2" key="1">
    <citation type="submission" date="2016-10" db="EMBL/GenBank/DDBJ databases">
        <authorList>
            <person name="Varghese N."/>
            <person name="Submissions S."/>
        </authorList>
    </citation>
    <scope>NUCLEOTIDE SEQUENCE [LARGE SCALE GENOMIC DNA]</scope>
    <source>
        <strain evidence="2">DSM 22900</strain>
    </source>
</reference>
<protein>
    <submittedName>
        <fullName evidence="1">Uncharacterized protein</fullName>
    </submittedName>
</protein>
<dbReference type="Proteomes" id="UP000199577">
    <property type="component" value="Unassembled WGS sequence"/>
</dbReference>
<evidence type="ECO:0000313" key="1">
    <source>
        <dbReference type="EMBL" id="SFC73430.1"/>
    </source>
</evidence>
<sequence>MFLFIDCLRYFNSCMVRLKVEGILAVATPYEFQFLYGAIKGPLDGK</sequence>
<dbReference type="AlphaFoldDB" id="A0A1I1LVD5"/>
<name>A0A1I1LVD5_9SPHI</name>
<dbReference type="EMBL" id="FOLL01000022">
    <property type="protein sequence ID" value="SFC73430.1"/>
    <property type="molecule type" value="Genomic_DNA"/>
</dbReference>
<proteinExistence type="predicted"/>